<organism evidence="1 2">
    <name type="scientific">Purpureocillium lilacinum</name>
    <name type="common">Paecilomyces lilacinus</name>
    <dbReference type="NCBI Taxonomy" id="33203"/>
    <lineage>
        <taxon>Eukaryota</taxon>
        <taxon>Fungi</taxon>
        <taxon>Dikarya</taxon>
        <taxon>Ascomycota</taxon>
        <taxon>Pezizomycotina</taxon>
        <taxon>Sordariomycetes</taxon>
        <taxon>Hypocreomycetidae</taxon>
        <taxon>Hypocreales</taxon>
        <taxon>Ophiocordycipitaceae</taxon>
        <taxon>Purpureocillium</taxon>
    </lineage>
</organism>
<reference evidence="1" key="1">
    <citation type="submission" date="2024-12" db="EMBL/GenBank/DDBJ databases">
        <title>Comparative genomics and development of molecular markers within Purpureocillium lilacinum and among Purpureocillium species.</title>
        <authorList>
            <person name="Yeh Z.-Y."/>
            <person name="Ni N.-T."/>
            <person name="Lo P.-H."/>
            <person name="Mushyakhwo K."/>
            <person name="Lin C.-F."/>
            <person name="Nai Y.-S."/>
        </authorList>
    </citation>
    <scope>NUCLEOTIDE SEQUENCE</scope>
    <source>
        <strain evidence="1">NCHU-NPUST-175</strain>
    </source>
</reference>
<gene>
    <name evidence="1" type="ORF">ACCO45_004336</name>
</gene>
<accession>A0ACC4E5L3</accession>
<keyword evidence="2" id="KW-1185">Reference proteome</keyword>
<evidence type="ECO:0000313" key="2">
    <source>
        <dbReference type="Proteomes" id="UP001638806"/>
    </source>
</evidence>
<proteinExistence type="predicted"/>
<evidence type="ECO:0000313" key="1">
    <source>
        <dbReference type="EMBL" id="KAL3962813.1"/>
    </source>
</evidence>
<comment type="caution">
    <text evidence="1">The sequence shown here is derived from an EMBL/GenBank/DDBJ whole genome shotgun (WGS) entry which is preliminary data.</text>
</comment>
<dbReference type="EMBL" id="JBGNUJ010000003">
    <property type="protein sequence ID" value="KAL3962813.1"/>
    <property type="molecule type" value="Genomic_DNA"/>
</dbReference>
<sequence>MTPSPSPAGQAAEPRRPRSAQTVSVSIADPQQKPSRRFQLEVSECVETKTVTTTTRLTRKFPHVFVRDPTPLANLDSKEYPLAMKETPPSFCSSSTTCRARSTITPIPTKATPPMKQLNAGTVTPTAVKSEAFVHETPSQGTTRQPARSPSDACPRRTRQTRASMADSPTTSAPVSQSNAAAASSRSSQRLARSSNLHAVTDKLRRSIIQGGTTASGGDAGGTSTAATQRRGPSAARPASLQPPTHQN</sequence>
<name>A0ACC4E5L3_PURLI</name>
<dbReference type="Proteomes" id="UP001638806">
    <property type="component" value="Unassembled WGS sequence"/>
</dbReference>
<protein>
    <submittedName>
        <fullName evidence="1">Uncharacterized protein</fullName>
    </submittedName>
</protein>